<keyword evidence="2" id="KW-1003">Cell membrane</keyword>
<dbReference type="InterPro" id="IPR050640">
    <property type="entry name" value="Bact_2-comp_sensor_kinase"/>
</dbReference>
<evidence type="ECO:0000256" key="2">
    <source>
        <dbReference type="ARBA" id="ARBA00022475"/>
    </source>
</evidence>
<dbReference type="InterPro" id="IPR011620">
    <property type="entry name" value="Sig_transdc_His_kinase_LytS_TM"/>
</dbReference>
<dbReference type="SMART" id="SM00387">
    <property type="entry name" value="HATPase_c"/>
    <property type="match status" value="1"/>
</dbReference>
<keyword evidence="5" id="KW-0547">Nucleotide-binding</keyword>
<evidence type="ECO:0000256" key="1">
    <source>
        <dbReference type="ARBA" id="ARBA00004651"/>
    </source>
</evidence>
<evidence type="ECO:0000313" key="15">
    <source>
        <dbReference type="Proteomes" id="UP000068026"/>
    </source>
</evidence>
<evidence type="ECO:0000256" key="5">
    <source>
        <dbReference type="ARBA" id="ARBA00022741"/>
    </source>
</evidence>
<dbReference type="Pfam" id="PF06580">
    <property type="entry name" value="His_kinase"/>
    <property type="match status" value="1"/>
</dbReference>
<proteinExistence type="predicted"/>
<keyword evidence="6 14" id="KW-0418">Kinase</keyword>
<gene>
    <name evidence="13" type="primary">ypdA</name>
    <name evidence="13" type="ORF">CPRO_01640</name>
    <name evidence="14" type="ORF">SAMN02745151_00190</name>
</gene>
<evidence type="ECO:0000256" key="9">
    <source>
        <dbReference type="ARBA" id="ARBA00023012"/>
    </source>
</evidence>
<dbReference type="InterPro" id="IPR005467">
    <property type="entry name" value="His_kinase_dom"/>
</dbReference>
<feature type="domain" description="Histidine kinase" evidence="12">
    <location>
        <begin position="462"/>
        <end position="561"/>
    </location>
</feature>
<feature type="transmembrane region" description="Helical" evidence="11">
    <location>
        <begin position="73"/>
        <end position="94"/>
    </location>
</feature>
<keyword evidence="8 11" id="KW-1133">Transmembrane helix</keyword>
<keyword evidence="4 11" id="KW-0812">Transmembrane</keyword>
<evidence type="ECO:0000313" key="14">
    <source>
        <dbReference type="EMBL" id="SHE28553.1"/>
    </source>
</evidence>
<sequence>MTLDILKNLILNLSMLVIIAQLLTKTTFIKQFMFSYKTDIKSNVALAVIFGLISVLSTYTGTDVNGAIVNTRVIGVMSGGIIGGPIVGMGAAIIGGLHRYFFDVGGFTSVACAISTFTEGVIGVLASKYLKRNEWKKVDIFLISALAEVLQMIIILLVAKPYPAAVETVQIIAVPMILFNSLGMVIFISVFNSIFIEQDNESAKRIKLAFDISEQCLPFLRKGMYNKENMDKVTKMILENSKDGGVVITDTEKILSYQCDVAALGESVGGRHLPQIAQLVIGKDRVMVAEGADEGDIFYEHLKNFTIVGAPLHSKGYVVGAILVFTKKFKISIQTDKDFVDGLAKLFSTQLELAEAQKQRELLQKAEFRALQSQINPHFLFNALNTITAFCREKPEKARELLIVLSTYFRNTLNTNQYMIDIYDEFSHVDAYLQLEKARFEDRLILDIDVPMDLHCRVPSFILQPIVENAVKHGAMKRSAGKVSIQARQTEQMVTIAVKDSGYGIPQEIIDALHNDTLDSSKVGLSNVDKRLRSIYGQDYGLEIQASSEGSEVTIKIPMDKGVEVDENSNRG</sequence>
<feature type="transmembrane region" description="Helical" evidence="11">
    <location>
        <begin position="100"/>
        <end position="126"/>
    </location>
</feature>
<evidence type="ECO:0000256" key="8">
    <source>
        <dbReference type="ARBA" id="ARBA00022989"/>
    </source>
</evidence>
<dbReference type="GO" id="GO:0000155">
    <property type="term" value="F:phosphorelay sensor kinase activity"/>
    <property type="evidence" value="ECO:0007669"/>
    <property type="project" value="InterPro"/>
</dbReference>
<dbReference type="Proteomes" id="UP000068026">
    <property type="component" value="Chromosome"/>
</dbReference>
<dbReference type="PANTHER" id="PTHR34220">
    <property type="entry name" value="SENSOR HISTIDINE KINASE YPDA"/>
    <property type="match status" value="1"/>
</dbReference>
<feature type="transmembrane region" description="Helical" evidence="11">
    <location>
        <begin position="138"/>
        <end position="159"/>
    </location>
</feature>
<dbReference type="GO" id="GO:0005886">
    <property type="term" value="C:plasma membrane"/>
    <property type="evidence" value="ECO:0007669"/>
    <property type="project" value="UniProtKB-SubCell"/>
</dbReference>
<dbReference type="EC" id="2.7.13.3" evidence="13"/>
<protein>
    <submittedName>
        <fullName evidence="13">Sensor histidine kinase YpdA</fullName>
        <ecNumber evidence="13">2.7.13.3</ecNumber>
    </submittedName>
    <submittedName>
        <fullName evidence="14">Two-component system, LytT family, sensor histidine kinase LytS</fullName>
    </submittedName>
</protein>
<accession>A0A110A6X7</accession>
<evidence type="ECO:0000256" key="10">
    <source>
        <dbReference type="ARBA" id="ARBA00023136"/>
    </source>
</evidence>
<dbReference type="Gene3D" id="1.10.1760.20">
    <property type="match status" value="1"/>
</dbReference>
<dbReference type="SUPFAM" id="SSF55874">
    <property type="entry name" value="ATPase domain of HSP90 chaperone/DNA topoisomerase II/histidine kinase"/>
    <property type="match status" value="1"/>
</dbReference>
<reference evidence="16" key="4">
    <citation type="submission" date="2016-11" db="EMBL/GenBank/DDBJ databases">
        <authorList>
            <person name="Jaros S."/>
            <person name="Januszkiewicz K."/>
            <person name="Wedrychowicz H."/>
        </authorList>
    </citation>
    <scope>NUCLEOTIDE SEQUENCE [LARGE SCALE GENOMIC DNA]</scope>
    <source>
        <strain evidence="16">DSM 1682</strain>
    </source>
</reference>
<evidence type="ECO:0000313" key="16">
    <source>
        <dbReference type="Proteomes" id="UP000184204"/>
    </source>
</evidence>
<evidence type="ECO:0000259" key="12">
    <source>
        <dbReference type="PROSITE" id="PS50109"/>
    </source>
</evidence>
<reference evidence="15" key="2">
    <citation type="submission" date="2016-01" db="EMBL/GenBank/DDBJ databases">
        <authorList>
            <person name="Poehlein A."/>
            <person name="Schlien K."/>
            <person name="Gottschalk G."/>
            <person name="Buckel W."/>
            <person name="Daniel R."/>
        </authorList>
    </citation>
    <scope>NUCLEOTIDE SEQUENCE [LARGE SCALE GENOMIC DNA]</scope>
    <source>
        <strain evidence="15">X2</strain>
    </source>
</reference>
<dbReference type="InterPro" id="IPR010559">
    <property type="entry name" value="Sig_transdc_His_kin_internal"/>
</dbReference>
<dbReference type="RefSeq" id="WP_066046764.1">
    <property type="nucleotide sequence ID" value="NZ_CP014223.1"/>
</dbReference>
<evidence type="ECO:0000313" key="13">
    <source>
        <dbReference type="EMBL" id="AMJ39788.1"/>
    </source>
</evidence>
<dbReference type="PROSITE" id="PS50109">
    <property type="entry name" value="HIS_KIN"/>
    <property type="match status" value="1"/>
</dbReference>
<evidence type="ECO:0000256" key="11">
    <source>
        <dbReference type="SAM" id="Phobius"/>
    </source>
</evidence>
<reference evidence="14" key="3">
    <citation type="submission" date="2016-11" db="EMBL/GenBank/DDBJ databases">
        <authorList>
            <person name="Varghese N."/>
            <person name="Submissions S."/>
        </authorList>
    </citation>
    <scope>NUCLEOTIDE SEQUENCE</scope>
    <source>
        <strain evidence="14">DSM 1682</strain>
    </source>
</reference>
<dbReference type="Gene3D" id="3.30.565.10">
    <property type="entry name" value="Histidine kinase-like ATPase, C-terminal domain"/>
    <property type="match status" value="1"/>
</dbReference>
<evidence type="ECO:0000256" key="7">
    <source>
        <dbReference type="ARBA" id="ARBA00022840"/>
    </source>
</evidence>
<dbReference type="KEGG" id="cpro:CPRO_01640"/>
<keyword evidence="10 11" id="KW-0472">Membrane</keyword>
<keyword evidence="15" id="KW-1185">Reference proteome</keyword>
<dbReference type="InterPro" id="IPR003594">
    <property type="entry name" value="HATPase_dom"/>
</dbReference>
<dbReference type="EMBL" id="CP014223">
    <property type="protein sequence ID" value="AMJ39788.1"/>
    <property type="molecule type" value="Genomic_DNA"/>
</dbReference>
<comment type="subcellular location">
    <subcellularLocation>
        <location evidence="1">Cell membrane</location>
        <topology evidence="1">Multi-pass membrane protein</topology>
    </subcellularLocation>
</comment>
<keyword evidence="7" id="KW-0067">ATP-binding</keyword>
<reference evidence="13 15" key="1">
    <citation type="journal article" date="2016" name="Genome Announc.">
        <title>Complete Genome Sequence of the Amino Acid-Fermenting Clostridium propionicum X2 (DSM 1682).</title>
        <authorList>
            <person name="Poehlein A."/>
            <person name="Schlien K."/>
            <person name="Chowdhury N.P."/>
            <person name="Gottschalk G."/>
            <person name="Buckel W."/>
            <person name="Daniel R."/>
        </authorList>
    </citation>
    <scope>NUCLEOTIDE SEQUENCE [LARGE SCALE GENOMIC DNA]</scope>
    <source>
        <strain evidence="13 15">X2</strain>
    </source>
</reference>
<dbReference type="PANTHER" id="PTHR34220:SF7">
    <property type="entry name" value="SENSOR HISTIDINE KINASE YPDA"/>
    <property type="match status" value="1"/>
</dbReference>
<dbReference type="InterPro" id="IPR036890">
    <property type="entry name" value="HATPase_C_sf"/>
</dbReference>
<keyword evidence="3 13" id="KW-0808">Transferase</keyword>
<dbReference type="Proteomes" id="UP000184204">
    <property type="component" value="Unassembled WGS sequence"/>
</dbReference>
<dbReference type="EMBL" id="FQUA01000001">
    <property type="protein sequence ID" value="SHE28553.1"/>
    <property type="molecule type" value="Genomic_DNA"/>
</dbReference>
<dbReference type="OrthoDB" id="9809348at2"/>
<dbReference type="GO" id="GO:0071555">
    <property type="term" value="P:cell wall organization"/>
    <property type="evidence" value="ECO:0007669"/>
    <property type="project" value="InterPro"/>
</dbReference>
<name>A0A110A6X7_ANAPI</name>
<dbReference type="Pfam" id="PF07694">
    <property type="entry name" value="5TM-5TMR_LYT"/>
    <property type="match status" value="1"/>
</dbReference>
<dbReference type="AlphaFoldDB" id="A0A110A6X7"/>
<evidence type="ECO:0000256" key="4">
    <source>
        <dbReference type="ARBA" id="ARBA00022692"/>
    </source>
</evidence>
<feature type="transmembrane region" description="Helical" evidence="11">
    <location>
        <begin position="171"/>
        <end position="195"/>
    </location>
</feature>
<evidence type="ECO:0000256" key="3">
    <source>
        <dbReference type="ARBA" id="ARBA00022679"/>
    </source>
</evidence>
<dbReference type="GO" id="GO:0005524">
    <property type="term" value="F:ATP binding"/>
    <property type="evidence" value="ECO:0007669"/>
    <property type="project" value="UniProtKB-KW"/>
</dbReference>
<keyword evidence="9" id="KW-0902">Two-component regulatory system</keyword>
<dbReference type="Pfam" id="PF02518">
    <property type="entry name" value="HATPase_c"/>
    <property type="match status" value="1"/>
</dbReference>
<feature type="transmembrane region" description="Helical" evidence="11">
    <location>
        <begin position="44"/>
        <end position="61"/>
    </location>
</feature>
<feature type="transmembrane region" description="Helical" evidence="11">
    <location>
        <begin position="5"/>
        <end position="24"/>
    </location>
</feature>
<organism evidence="14 16">
    <name type="scientific">Anaerotignum propionicum DSM 1682</name>
    <dbReference type="NCBI Taxonomy" id="991789"/>
    <lineage>
        <taxon>Bacteria</taxon>
        <taxon>Bacillati</taxon>
        <taxon>Bacillota</taxon>
        <taxon>Clostridia</taxon>
        <taxon>Lachnospirales</taxon>
        <taxon>Anaerotignaceae</taxon>
        <taxon>Anaerotignum</taxon>
    </lineage>
</organism>
<evidence type="ECO:0000256" key="6">
    <source>
        <dbReference type="ARBA" id="ARBA00022777"/>
    </source>
</evidence>